<reference evidence="1" key="2">
    <citation type="submission" date="2015-06" db="UniProtKB">
        <authorList>
            <consortium name="EnsemblPlants"/>
        </authorList>
    </citation>
    <scope>IDENTIFICATION</scope>
    <source>
        <strain evidence="1">DM1-3 516 R44</strain>
    </source>
</reference>
<sequence length="58" mass="6702">MPTRHFSIRTSAFTQEWYLSEPSVKELQNLMKQGKIQILSSNIPSVIPQVRLRRVGCT</sequence>
<evidence type="ECO:0000313" key="1">
    <source>
        <dbReference type="EnsemblPlants" id="PGSC0003DMT400017481"/>
    </source>
</evidence>
<reference evidence="2" key="1">
    <citation type="journal article" date="2011" name="Nature">
        <title>Genome sequence and analysis of the tuber crop potato.</title>
        <authorList>
            <consortium name="The Potato Genome Sequencing Consortium"/>
        </authorList>
    </citation>
    <scope>NUCLEOTIDE SEQUENCE [LARGE SCALE GENOMIC DNA]</scope>
    <source>
        <strain evidence="2">cv. DM1-3 516 R44</strain>
    </source>
</reference>
<dbReference type="Proteomes" id="UP000011115">
    <property type="component" value="Unassembled WGS sequence"/>
</dbReference>
<evidence type="ECO:0000313" key="2">
    <source>
        <dbReference type="Proteomes" id="UP000011115"/>
    </source>
</evidence>
<name>M1A900_SOLTU</name>
<organism evidence="1 2">
    <name type="scientific">Solanum tuberosum</name>
    <name type="common">Potato</name>
    <dbReference type="NCBI Taxonomy" id="4113"/>
    <lineage>
        <taxon>Eukaryota</taxon>
        <taxon>Viridiplantae</taxon>
        <taxon>Streptophyta</taxon>
        <taxon>Embryophyta</taxon>
        <taxon>Tracheophyta</taxon>
        <taxon>Spermatophyta</taxon>
        <taxon>Magnoliopsida</taxon>
        <taxon>eudicotyledons</taxon>
        <taxon>Gunneridae</taxon>
        <taxon>Pentapetalae</taxon>
        <taxon>asterids</taxon>
        <taxon>lamiids</taxon>
        <taxon>Solanales</taxon>
        <taxon>Solanaceae</taxon>
        <taxon>Solanoideae</taxon>
        <taxon>Solaneae</taxon>
        <taxon>Solanum</taxon>
    </lineage>
</organism>
<dbReference type="PaxDb" id="4113-PGSC0003DMT400017481"/>
<dbReference type="EnsemblPlants" id="PGSC0003DMT400017481">
    <property type="protein sequence ID" value="PGSC0003DMT400017481"/>
    <property type="gene ID" value="PGSC0003DMG402006791"/>
</dbReference>
<protein>
    <submittedName>
        <fullName evidence="1">Uncharacterized protein</fullName>
    </submittedName>
</protein>
<dbReference type="AlphaFoldDB" id="M1A900"/>
<dbReference type="InParanoid" id="M1A900"/>
<dbReference type="HOGENOM" id="CLU_2982826_0_0_1"/>
<dbReference type="Gramene" id="PGSC0003DMT400017481">
    <property type="protein sequence ID" value="PGSC0003DMT400017481"/>
    <property type="gene ID" value="PGSC0003DMG402006791"/>
</dbReference>
<accession>M1A900</accession>
<keyword evidence="2" id="KW-1185">Reference proteome</keyword>
<proteinExistence type="predicted"/>